<dbReference type="InterPro" id="IPR000683">
    <property type="entry name" value="Gfo/Idh/MocA-like_OxRdtase_N"/>
</dbReference>
<dbReference type="GO" id="GO:0000166">
    <property type="term" value="F:nucleotide binding"/>
    <property type="evidence" value="ECO:0007669"/>
    <property type="project" value="InterPro"/>
</dbReference>
<dbReference type="PANTHER" id="PTHR43377">
    <property type="entry name" value="BILIVERDIN REDUCTASE A"/>
    <property type="match status" value="1"/>
</dbReference>
<dbReference type="EMBL" id="JABFRW010000082">
    <property type="protein sequence ID" value="NOT33955.1"/>
    <property type="molecule type" value="Genomic_DNA"/>
</dbReference>
<dbReference type="InterPro" id="IPR051450">
    <property type="entry name" value="Gfo/Idh/MocA_Oxidoreductases"/>
</dbReference>
<organism evidence="3 4">
    <name type="scientific">Eiseniibacteriota bacterium</name>
    <dbReference type="NCBI Taxonomy" id="2212470"/>
    <lineage>
        <taxon>Bacteria</taxon>
        <taxon>Candidatus Eiseniibacteriota</taxon>
    </lineage>
</organism>
<dbReference type="Proteomes" id="UP000580839">
    <property type="component" value="Unassembled WGS sequence"/>
</dbReference>
<dbReference type="PANTHER" id="PTHR43377:SF1">
    <property type="entry name" value="BILIVERDIN REDUCTASE A"/>
    <property type="match status" value="1"/>
</dbReference>
<feature type="domain" description="GFO/IDH/MocA-like oxidoreductase" evidence="2">
    <location>
        <begin position="161"/>
        <end position="232"/>
    </location>
</feature>
<dbReference type="AlphaFoldDB" id="A0A849SPS6"/>
<evidence type="ECO:0000259" key="1">
    <source>
        <dbReference type="Pfam" id="PF01408"/>
    </source>
</evidence>
<accession>A0A849SPS6</accession>
<dbReference type="Gene3D" id="3.40.50.720">
    <property type="entry name" value="NAD(P)-binding Rossmann-like Domain"/>
    <property type="match status" value="1"/>
</dbReference>
<dbReference type="Gene3D" id="3.30.360.10">
    <property type="entry name" value="Dihydrodipicolinate Reductase, domain 2"/>
    <property type="match status" value="1"/>
</dbReference>
<dbReference type="InterPro" id="IPR055170">
    <property type="entry name" value="GFO_IDH_MocA-like_dom"/>
</dbReference>
<sequence length="347" mass="37015">MKVRAGVWGVGAWGEKHARVYHDLYGRGVDVELVGVFDERADRAAAVALAHGVRAFETPDALLAGCDAISVAVPTIAHRAATERALSAGCHVLVEKPMAVTVVEADSMIATAERAGRLLQVGQVERFNPALLAARPHVREAKFIEGHRLALFQPRSLDIDVVSDLMIHDIDAVLQFVGSAPEHVSAVGVAVLSPNEDIANARLEWANGCVANLTASRVSQERLRRIRFFTSETYVSVDLFEKTGELVRVDLETVRRLIGMARAAGIGGSGDASGVPAGPIASLPGITRSSLDVAPGEPLRLELEAFVRSIRGGGEGAASAWAGREALRVAEAVRDSMKRRAVQWSTT</sequence>
<dbReference type="Pfam" id="PF22725">
    <property type="entry name" value="GFO_IDH_MocA_C3"/>
    <property type="match status" value="1"/>
</dbReference>
<evidence type="ECO:0000259" key="2">
    <source>
        <dbReference type="Pfam" id="PF22725"/>
    </source>
</evidence>
<comment type="caution">
    <text evidence="3">The sequence shown here is derived from an EMBL/GenBank/DDBJ whole genome shotgun (WGS) entry which is preliminary data.</text>
</comment>
<proteinExistence type="predicted"/>
<evidence type="ECO:0000313" key="3">
    <source>
        <dbReference type="EMBL" id="NOT33955.1"/>
    </source>
</evidence>
<dbReference type="SUPFAM" id="SSF55347">
    <property type="entry name" value="Glyceraldehyde-3-phosphate dehydrogenase-like, C-terminal domain"/>
    <property type="match status" value="1"/>
</dbReference>
<evidence type="ECO:0000313" key="4">
    <source>
        <dbReference type="Proteomes" id="UP000580839"/>
    </source>
</evidence>
<protein>
    <submittedName>
        <fullName evidence="3">Gfo/Idh/MocA family oxidoreductase</fullName>
    </submittedName>
</protein>
<name>A0A849SPS6_UNCEI</name>
<reference evidence="3 4" key="1">
    <citation type="submission" date="2020-04" db="EMBL/GenBank/DDBJ databases">
        <title>Metagenomic profiling of ammonia- and methane-oxidizing microorganisms in a Dutch drinking water treatment plant.</title>
        <authorList>
            <person name="Poghosyan L."/>
            <person name="Leucker S."/>
        </authorList>
    </citation>
    <scope>NUCLEOTIDE SEQUENCE [LARGE SCALE GENOMIC DNA]</scope>
    <source>
        <strain evidence="3">S-RSF-IL-03</strain>
    </source>
</reference>
<gene>
    <name evidence="3" type="ORF">HOP12_07270</name>
</gene>
<dbReference type="Pfam" id="PF01408">
    <property type="entry name" value="GFO_IDH_MocA"/>
    <property type="match status" value="1"/>
</dbReference>
<dbReference type="SUPFAM" id="SSF51735">
    <property type="entry name" value="NAD(P)-binding Rossmann-fold domains"/>
    <property type="match status" value="1"/>
</dbReference>
<dbReference type="InterPro" id="IPR036291">
    <property type="entry name" value="NAD(P)-bd_dom_sf"/>
</dbReference>
<feature type="domain" description="Gfo/Idh/MocA-like oxidoreductase N-terminal" evidence="1">
    <location>
        <begin position="4"/>
        <end position="122"/>
    </location>
</feature>